<gene>
    <name evidence="1" type="ORF">SAMN05444320_102594</name>
</gene>
<keyword evidence="2" id="KW-1185">Reference proteome</keyword>
<proteinExistence type="predicted"/>
<sequence length="110" mass="12567">MTTRTYRLLVRGRFDQLDEDARARLLAVADDHDSLQAAFTEEGTFTYSRELLSFTFRYLVSVSGEDTDRKAHELAKEKAVAALSEGGYGFRDLRVTGTDMTDVRIRRRGR</sequence>
<reference evidence="1 2" key="1">
    <citation type="submission" date="2016-11" db="EMBL/GenBank/DDBJ databases">
        <authorList>
            <person name="Jaros S."/>
            <person name="Januszkiewicz K."/>
            <person name="Wedrychowicz H."/>
        </authorList>
    </citation>
    <scope>NUCLEOTIDE SEQUENCE [LARGE SCALE GENOMIC DNA]</scope>
    <source>
        <strain evidence="1 2">DSM 44523</strain>
    </source>
</reference>
<evidence type="ECO:0000313" key="2">
    <source>
        <dbReference type="Proteomes" id="UP000184501"/>
    </source>
</evidence>
<dbReference type="Proteomes" id="UP000184501">
    <property type="component" value="Unassembled WGS sequence"/>
</dbReference>
<organism evidence="1 2">
    <name type="scientific">Streptoalloteichus hindustanus</name>
    <dbReference type="NCBI Taxonomy" id="2017"/>
    <lineage>
        <taxon>Bacteria</taxon>
        <taxon>Bacillati</taxon>
        <taxon>Actinomycetota</taxon>
        <taxon>Actinomycetes</taxon>
        <taxon>Pseudonocardiales</taxon>
        <taxon>Pseudonocardiaceae</taxon>
        <taxon>Streptoalloteichus</taxon>
    </lineage>
</organism>
<dbReference type="InterPro" id="IPR045778">
    <property type="entry name" value="DUF6204"/>
</dbReference>
<dbReference type="AlphaFoldDB" id="A0A1M4Z476"/>
<dbReference type="STRING" id="2017.SAMN05444320_102594"/>
<dbReference type="Pfam" id="PF19707">
    <property type="entry name" value="DUF6204"/>
    <property type="match status" value="1"/>
</dbReference>
<dbReference type="EMBL" id="FQVN01000002">
    <property type="protein sequence ID" value="SHF12820.1"/>
    <property type="molecule type" value="Genomic_DNA"/>
</dbReference>
<dbReference type="RefSeq" id="WP_073480804.1">
    <property type="nucleotide sequence ID" value="NZ_FQVN01000002.1"/>
</dbReference>
<accession>A0A1M4Z476</accession>
<protein>
    <submittedName>
        <fullName evidence="1">Uncharacterized protein</fullName>
    </submittedName>
</protein>
<name>A0A1M4Z476_STRHI</name>
<evidence type="ECO:0000313" key="1">
    <source>
        <dbReference type="EMBL" id="SHF12820.1"/>
    </source>
</evidence>
<dbReference type="OrthoDB" id="4803789at2"/>